<dbReference type="GO" id="GO:0006310">
    <property type="term" value="P:DNA recombination"/>
    <property type="evidence" value="ECO:0007669"/>
    <property type="project" value="TreeGrafter"/>
</dbReference>
<dbReference type="Proteomes" id="UP001196408">
    <property type="component" value="Unassembled WGS sequence"/>
</dbReference>
<dbReference type="GO" id="GO:0016787">
    <property type="term" value="F:hydrolase activity"/>
    <property type="evidence" value="ECO:0007669"/>
    <property type="project" value="InterPro"/>
</dbReference>
<organism evidence="6 8">
    <name type="scientific">Catenibacterium mitsuokai</name>
    <dbReference type="NCBI Taxonomy" id="100886"/>
    <lineage>
        <taxon>Bacteria</taxon>
        <taxon>Bacillati</taxon>
        <taxon>Bacillota</taxon>
        <taxon>Erysipelotrichia</taxon>
        <taxon>Erysipelotrichales</taxon>
        <taxon>Coprobacillaceae</taxon>
        <taxon>Catenibacterium</taxon>
    </lineage>
</organism>
<dbReference type="EMBL" id="JAHOEL010000037">
    <property type="protein sequence ID" value="MBV3392960.1"/>
    <property type="molecule type" value="Genomic_DNA"/>
</dbReference>
<reference evidence="6 9" key="1">
    <citation type="submission" date="2021-06" db="EMBL/GenBank/DDBJ databases">
        <title>Collection of gut derived symbiotic bacterial strains cultured from healthy donors.</title>
        <authorList>
            <person name="Lin H."/>
            <person name="Littmann E."/>
            <person name="Pamer E.G."/>
        </authorList>
    </citation>
    <scope>NUCLEOTIDE SEQUENCE</scope>
    <source>
        <strain evidence="7 9">MSK.21.70</strain>
        <strain evidence="6">MSK.21.82</strain>
    </source>
</reference>
<evidence type="ECO:0000256" key="2">
    <source>
        <dbReference type="ARBA" id="ARBA00022840"/>
    </source>
</evidence>
<evidence type="ECO:0000313" key="6">
    <source>
        <dbReference type="EMBL" id="MBV3382936.1"/>
    </source>
</evidence>
<name>A0AAW4MRL6_9FIRM</name>
<dbReference type="AlphaFoldDB" id="A0AAW4MRL6"/>
<dbReference type="Pfam" id="PF00271">
    <property type="entry name" value="Helicase_C"/>
    <property type="match status" value="1"/>
</dbReference>
<dbReference type="GO" id="GO:0006302">
    <property type="term" value="P:double-strand break repair"/>
    <property type="evidence" value="ECO:0007669"/>
    <property type="project" value="TreeGrafter"/>
</dbReference>
<dbReference type="GO" id="GO:0043138">
    <property type="term" value="F:3'-5' DNA helicase activity"/>
    <property type="evidence" value="ECO:0007669"/>
    <property type="project" value="TreeGrafter"/>
</dbReference>
<keyword evidence="2" id="KW-0067">ATP-binding</keyword>
<keyword evidence="3" id="KW-0238">DNA-binding</keyword>
<gene>
    <name evidence="6" type="ORF">KSV97_06815</name>
    <name evidence="7" type="ORF">KSW06_06785</name>
</gene>
<dbReference type="SMART" id="SM00487">
    <property type="entry name" value="DEXDc"/>
    <property type="match status" value="1"/>
</dbReference>
<dbReference type="GO" id="GO:0005524">
    <property type="term" value="F:ATP binding"/>
    <property type="evidence" value="ECO:0007669"/>
    <property type="project" value="UniProtKB-KW"/>
</dbReference>
<dbReference type="InterPro" id="IPR006935">
    <property type="entry name" value="Helicase/UvrB_N"/>
</dbReference>
<proteinExistence type="predicted"/>
<evidence type="ECO:0000313" key="8">
    <source>
        <dbReference type="Proteomes" id="UP001196408"/>
    </source>
</evidence>
<sequence>MTDASYHLSFRLSSRQQFISDQLITNYENATNSIVLAVCGSGKTEISYAIIKHVIENGGRVCFTIPRRQLCIELHERIQKDFPHLTIGLLYGGYQENSDAPLIICTTHQLYRFVSSPFDLIIMDEADAFPFYGDDVLNSIFYHASKRYIKLSATLLEEDIHDECVMIMNRRYHGHDLPVPHIYITPQFLWLISLKYWIKKLLETHQKVLVYVPRKSDALYYADLLKDTYKVQGVSSESPYLNEYTKDFKEGLLDVLITTTILERGITIEDVQVIVLEAGDRIFDERTLIQIAGRVGRKIGYEDGRILLIDNHYSKAMKGCIKTIQKLNRMSV</sequence>
<evidence type="ECO:0000259" key="5">
    <source>
        <dbReference type="PROSITE" id="PS51194"/>
    </source>
</evidence>
<dbReference type="Proteomes" id="UP001197492">
    <property type="component" value="Unassembled WGS sequence"/>
</dbReference>
<accession>A0AAW4MRL6</accession>
<dbReference type="PANTHER" id="PTHR30580:SF1">
    <property type="entry name" value="COMF OPERON PROTEIN 1"/>
    <property type="match status" value="1"/>
</dbReference>
<evidence type="ECO:0000313" key="9">
    <source>
        <dbReference type="Proteomes" id="UP001197492"/>
    </source>
</evidence>
<evidence type="ECO:0000313" key="7">
    <source>
        <dbReference type="EMBL" id="MBV3392960.1"/>
    </source>
</evidence>
<dbReference type="Pfam" id="PF04851">
    <property type="entry name" value="ResIII"/>
    <property type="match status" value="1"/>
</dbReference>
<keyword evidence="6" id="KW-0378">Hydrolase</keyword>
<dbReference type="SMART" id="SM00490">
    <property type="entry name" value="HELICc"/>
    <property type="match status" value="1"/>
</dbReference>
<keyword evidence="6" id="KW-0347">Helicase</keyword>
<dbReference type="GO" id="GO:0006270">
    <property type="term" value="P:DNA replication initiation"/>
    <property type="evidence" value="ECO:0007669"/>
    <property type="project" value="TreeGrafter"/>
</dbReference>
<dbReference type="InterPro" id="IPR001650">
    <property type="entry name" value="Helicase_C-like"/>
</dbReference>
<feature type="domain" description="Helicase C-terminal" evidence="5">
    <location>
        <begin position="193"/>
        <end position="332"/>
    </location>
</feature>
<dbReference type="InterPro" id="IPR014001">
    <property type="entry name" value="Helicase_ATP-bd"/>
</dbReference>
<dbReference type="PROSITE" id="PS51194">
    <property type="entry name" value="HELICASE_CTER"/>
    <property type="match status" value="1"/>
</dbReference>
<evidence type="ECO:0000259" key="4">
    <source>
        <dbReference type="PROSITE" id="PS51192"/>
    </source>
</evidence>
<comment type="caution">
    <text evidence="6">The sequence shown here is derived from an EMBL/GenBank/DDBJ whole genome shotgun (WGS) entry which is preliminary data.</text>
</comment>
<dbReference type="PROSITE" id="PS51192">
    <property type="entry name" value="HELICASE_ATP_BIND_1"/>
    <property type="match status" value="1"/>
</dbReference>
<evidence type="ECO:0000256" key="3">
    <source>
        <dbReference type="ARBA" id="ARBA00023125"/>
    </source>
</evidence>
<keyword evidence="9" id="KW-1185">Reference proteome</keyword>
<dbReference type="EMBL" id="JAHOEF010000037">
    <property type="protein sequence ID" value="MBV3382936.1"/>
    <property type="molecule type" value="Genomic_DNA"/>
</dbReference>
<keyword evidence="1" id="KW-0547">Nucleotide-binding</keyword>
<feature type="domain" description="Helicase ATP-binding" evidence="4">
    <location>
        <begin position="24"/>
        <end position="173"/>
    </location>
</feature>
<dbReference type="PANTHER" id="PTHR30580">
    <property type="entry name" value="PRIMOSOMAL PROTEIN N"/>
    <property type="match status" value="1"/>
</dbReference>
<protein>
    <submittedName>
        <fullName evidence="6">DEAD/DEAH box helicase family protein</fullName>
    </submittedName>
</protein>
<evidence type="ECO:0000256" key="1">
    <source>
        <dbReference type="ARBA" id="ARBA00022741"/>
    </source>
</evidence>
<dbReference type="GO" id="GO:0003677">
    <property type="term" value="F:DNA binding"/>
    <property type="evidence" value="ECO:0007669"/>
    <property type="project" value="UniProtKB-KW"/>
</dbReference>